<dbReference type="PANTHER" id="PTHR42935:SF1">
    <property type="entry name" value="SLR0930 PROTEIN"/>
    <property type="match status" value="1"/>
</dbReference>
<evidence type="ECO:0000313" key="3">
    <source>
        <dbReference type="Proteomes" id="UP000574369"/>
    </source>
</evidence>
<protein>
    <recommendedName>
        <fullName evidence="4">AAA family ATPase</fullName>
    </recommendedName>
</protein>
<dbReference type="InterPro" id="IPR008533">
    <property type="entry name" value="DUF815"/>
</dbReference>
<name>A0ABR6GY99_9BURK</name>
<evidence type="ECO:0000313" key="2">
    <source>
        <dbReference type="EMBL" id="MBB3197085.1"/>
    </source>
</evidence>
<dbReference type="CDD" id="cd00009">
    <property type="entry name" value="AAA"/>
    <property type="match status" value="1"/>
</dbReference>
<dbReference type="SUPFAM" id="SSF52540">
    <property type="entry name" value="P-loop containing nucleoside triphosphate hydrolases"/>
    <property type="match status" value="1"/>
</dbReference>
<keyword evidence="3" id="KW-1185">Reference proteome</keyword>
<dbReference type="Proteomes" id="UP000574369">
    <property type="component" value="Unassembled WGS sequence"/>
</dbReference>
<organism evidence="2 3">
    <name type="scientific">Roseateles terrae</name>
    <dbReference type="NCBI Taxonomy" id="431060"/>
    <lineage>
        <taxon>Bacteria</taxon>
        <taxon>Pseudomonadati</taxon>
        <taxon>Pseudomonadota</taxon>
        <taxon>Betaproteobacteria</taxon>
        <taxon>Burkholderiales</taxon>
        <taxon>Sphaerotilaceae</taxon>
        <taxon>Roseateles</taxon>
    </lineage>
</organism>
<dbReference type="PANTHER" id="PTHR42935">
    <property type="entry name" value="SLR0930 PROTEIN"/>
    <property type="match status" value="1"/>
</dbReference>
<dbReference type="InterPro" id="IPR027417">
    <property type="entry name" value="P-loop_NTPase"/>
</dbReference>
<evidence type="ECO:0000256" key="1">
    <source>
        <dbReference type="SAM" id="MobiDB-lite"/>
    </source>
</evidence>
<feature type="region of interest" description="Disordered" evidence="1">
    <location>
        <begin position="290"/>
        <end position="330"/>
    </location>
</feature>
<evidence type="ECO:0008006" key="4">
    <source>
        <dbReference type="Google" id="ProtNLM"/>
    </source>
</evidence>
<feature type="compositionally biased region" description="Low complexity" evidence="1">
    <location>
        <begin position="303"/>
        <end position="318"/>
    </location>
</feature>
<accession>A0ABR6GY99</accession>
<proteinExistence type="predicted"/>
<gene>
    <name evidence="2" type="ORF">FHS28_004510</name>
</gene>
<comment type="caution">
    <text evidence="2">The sequence shown here is derived from an EMBL/GenBank/DDBJ whole genome shotgun (WGS) entry which is preliminary data.</text>
</comment>
<reference evidence="2 3" key="1">
    <citation type="submission" date="2020-08" db="EMBL/GenBank/DDBJ databases">
        <title>Genomic Encyclopedia of Type Strains, Phase III (KMG-III): the genomes of soil and plant-associated and newly described type strains.</title>
        <authorList>
            <person name="Whitman W."/>
        </authorList>
    </citation>
    <scope>NUCLEOTIDE SEQUENCE [LARGE SCALE GENOMIC DNA]</scope>
    <source>
        <strain evidence="2 3">CECT 7247</strain>
    </source>
</reference>
<dbReference type="Gene3D" id="3.40.50.300">
    <property type="entry name" value="P-loop containing nucleotide triphosphate hydrolases"/>
    <property type="match status" value="1"/>
</dbReference>
<sequence>MSDALDALLQRADALLSRLEAVLPQPLTAPDWSSSVAFRYRKRGASARLEPVKHLSGIRLADLKEVEPQKERLLRNTRQFVAGQPANNVLLTGARGTGKSSLIKACLNEFAGQGLRLIEVDKTDLVDLPELADLVADRPERFVIFCDDLSFDEGEAGYKALKSMLDGSIAAATDNLLIYATSNRRHLLPEQMKDNLGYTHAERDGNVEVHPGEAVEEKISLSERFGLWISFYSFSQQEYLTIVAQWLRHFGLTETQIEAARQPALVWALERGSRSGRVAYQFARDLAGRGGADDAGLPTTSPATRDGTAGSGAGASSATDDDAPQGLDHV</sequence>
<dbReference type="EMBL" id="JACHXO010000010">
    <property type="protein sequence ID" value="MBB3197085.1"/>
    <property type="molecule type" value="Genomic_DNA"/>
</dbReference>
<dbReference type="RefSeq" id="WP_088454055.1">
    <property type="nucleotide sequence ID" value="NZ_JACHXO010000010.1"/>
</dbReference>
<dbReference type="Pfam" id="PF05673">
    <property type="entry name" value="DUF815"/>
    <property type="match status" value="1"/>
</dbReference>